<gene>
    <name evidence="2" type="ORF">McpAg1_10200</name>
</gene>
<name>A0AAE4MCP6_9EURY</name>
<feature type="transmembrane region" description="Helical" evidence="1">
    <location>
        <begin position="240"/>
        <end position="260"/>
    </location>
</feature>
<evidence type="ECO:0000313" key="3">
    <source>
        <dbReference type="Proteomes" id="UP001273136"/>
    </source>
</evidence>
<protein>
    <submittedName>
        <fullName evidence="2">Uncharacterized protein</fullName>
    </submittedName>
</protein>
<dbReference type="AlphaFoldDB" id="A0AAE4MCP6"/>
<keyword evidence="3" id="KW-1185">Reference proteome</keyword>
<dbReference type="Proteomes" id="UP001273136">
    <property type="component" value="Unassembled WGS sequence"/>
</dbReference>
<evidence type="ECO:0000313" key="2">
    <source>
        <dbReference type="EMBL" id="MDV0441809.1"/>
    </source>
</evidence>
<keyword evidence="1" id="KW-0472">Membrane</keyword>
<evidence type="ECO:0000256" key="1">
    <source>
        <dbReference type="SAM" id="Phobius"/>
    </source>
</evidence>
<keyword evidence="1" id="KW-1133">Transmembrane helix</keyword>
<keyword evidence="1" id="KW-0812">Transmembrane</keyword>
<organism evidence="2 3">
    <name type="scientific">Methanorbis furvi</name>
    <dbReference type="NCBI Taxonomy" id="3028299"/>
    <lineage>
        <taxon>Archaea</taxon>
        <taxon>Methanobacteriati</taxon>
        <taxon>Methanobacteriota</taxon>
        <taxon>Stenosarchaea group</taxon>
        <taxon>Methanomicrobia</taxon>
        <taxon>Methanomicrobiales</taxon>
        <taxon>Methanocorpusculaceae</taxon>
        <taxon>Methanorbis</taxon>
    </lineage>
</organism>
<reference evidence="2" key="1">
    <citation type="submission" date="2023-06" db="EMBL/GenBank/DDBJ databases">
        <title>Genome sequence of Methancorpusculaceae sp. Ag1.</title>
        <authorList>
            <person name="Protasov E."/>
            <person name="Platt K."/>
            <person name="Poehlein A."/>
            <person name="Daniel R."/>
            <person name="Brune A."/>
        </authorList>
    </citation>
    <scope>NUCLEOTIDE SEQUENCE</scope>
    <source>
        <strain evidence="2">Ag1</strain>
    </source>
</reference>
<dbReference type="RefSeq" id="WP_338094215.1">
    <property type="nucleotide sequence ID" value="NZ_JAWDKA010000005.1"/>
</dbReference>
<proteinExistence type="predicted"/>
<accession>A0AAE4MCP6</accession>
<comment type="caution">
    <text evidence="2">The sequence shown here is derived from an EMBL/GenBank/DDBJ whole genome shotgun (WGS) entry which is preliminary data.</text>
</comment>
<dbReference type="EMBL" id="JAWDKA010000005">
    <property type="protein sequence ID" value="MDV0441809.1"/>
    <property type="molecule type" value="Genomic_DNA"/>
</dbReference>
<sequence length="263" mass="28911">MVSDGIATRSTIVINDTTGTTKVLANYLYLDEAGQYVVIGEVPLKEKTRPVNNSVWTTVPTGLYEEPDWDGSWYVFQNADGTLVPATLTFKNPAVIDNRPHVIYTIEGNLTRVVNTTPVTYPSIITIVIDDDANSVSDIYVTEKSDEIWGSRSNAWGNTTILSGDVFVPNLEIYDPESDEISVIASSQKIVFGESPRESLIYTELNPDNCYWMVELDDFIDDDAFYLEGPGMTSSSPTQAQTPLCIAGVFAGLLLAGVICRRT</sequence>